<dbReference type="Proteomes" id="UP001163321">
    <property type="component" value="Chromosome 13"/>
</dbReference>
<comment type="caution">
    <text evidence="1">The sequence shown here is derived from an EMBL/GenBank/DDBJ whole genome shotgun (WGS) entry which is preliminary data.</text>
</comment>
<evidence type="ECO:0000313" key="1">
    <source>
        <dbReference type="EMBL" id="KAI9917828.1"/>
    </source>
</evidence>
<proteinExistence type="predicted"/>
<accession>A0ACC0WG59</accession>
<evidence type="ECO:0000313" key="2">
    <source>
        <dbReference type="Proteomes" id="UP001163321"/>
    </source>
</evidence>
<keyword evidence="2" id="KW-1185">Reference proteome</keyword>
<name>A0ACC0WG59_9STRA</name>
<gene>
    <name evidence="1" type="ORF">PsorP6_012709</name>
</gene>
<sequence>MAKTAVKDGETREVPIAQLFMTLQEKSDLWYRRERDGLELVENFQSALLSLREAQAMATRKEEGDKTTSRGLSGLAHNTVMDPWLVEDLYEQVQALASGFQPLVEEMYALQAEARKVVMKQDIDEHVQVEATRLRPVDYFQMMSHQVATFEAEYQHLEALVQLMSFDLSTDTLQTLVISWSTSPFLEPEETRRFRQVALKKQLKRLSFLRCPTCF</sequence>
<reference evidence="1 2" key="1">
    <citation type="journal article" date="2022" name="bioRxiv">
        <title>The genome of the oomycete Peronosclerospora sorghi, a cosmopolitan pathogen of maize and sorghum, is inflated with dispersed pseudogenes.</title>
        <authorList>
            <person name="Fletcher K."/>
            <person name="Martin F."/>
            <person name="Isakeit T."/>
            <person name="Cavanaugh K."/>
            <person name="Magill C."/>
            <person name="Michelmore R."/>
        </authorList>
    </citation>
    <scope>NUCLEOTIDE SEQUENCE [LARGE SCALE GENOMIC DNA]</scope>
    <source>
        <strain evidence="1">P6</strain>
    </source>
</reference>
<organism evidence="1 2">
    <name type="scientific">Peronosclerospora sorghi</name>
    <dbReference type="NCBI Taxonomy" id="230839"/>
    <lineage>
        <taxon>Eukaryota</taxon>
        <taxon>Sar</taxon>
        <taxon>Stramenopiles</taxon>
        <taxon>Oomycota</taxon>
        <taxon>Peronosporomycetes</taxon>
        <taxon>Peronosporales</taxon>
        <taxon>Peronosporaceae</taxon>
        <taxon>Peronosclerospora</taxon>
    </lineage>
</organism>
<protein>
    <submittedName>
        <fullName evidence="1">Uncharacterized protein</fullName>
    </submittedName>
</protein>
<dbReference type="EMBL" id="CM047592">
    <property type="protein sequence ID" value="KAI9917828.1"/>
    <property type="molecule type" value="Genomic_DNA"/>
</dbReference>